<dbReference type="EMBL" id="AZIT01000001">
    <property type="protein sequence ID" value="ETZ18080.1"/>
    <property type="molecule type" value="Genomic_DNA"/>
</dbReference>
<dbReference type="PRINTS" id="PR00996">
    <property type="entry name" value="CHERMTFRASE"/>
</dbReference>
<dbReference type="Pfam" id="PF01739">
    <property type="entry name" value="CheR"/>
    <property type="match status" value="1"/>
</dbReference>
<evidence type="ECO:0000259" key="1">
    <source>
        <dbReference type="PROSITE" id="PS50123"/>
    </source>
</evidence>
<dbReference type="Gene3D" id="3.40.50.150">
    <property type="entry name" value="Vaccinia Virus protein VP39"/>
    <property type="match status" value="1"/>
</dbReference>
<feature type="domain" description="CheR-type methyltransferase" evidence="1">
    <location>
        <begin position="1"/>
        <end position="43"/>
    </location>
</feature>
<protein>
    <submittedName>
        <fullName evidence="2">Chemotaxis protein methyltransferase</fullName>
        <ecNumber evidence="2">2.1.1.80</ecNumber>
    </submittedName>
</protein>
<name>W6THQ1_9SPIR</name>
<dbReference type="InterPro" id="IPR022642">
    <property type="entry name" value="CheR_C"/>
</dbReference>
<sequence length="69" mass="8296">MYLIFCRNVMIYFDEKTRNKLADKFNQYLKDDSYLLIGHSETIRGNKNLEYVMPATYKKINSIKNNHND</sequence>
<dbReference type="AlphaFoldDB" id="W6THQ1"/>
<evidence type="ECO:0000313" key="3">
    <source>
        <dbReference type="Proteomes" id="UP000019148"/>
    </source>
</evidence>
<organism evidence="2 3">
    <name type="scientific">Borrelia duttonii CR2A</name>
    <dbReference type="NCBI Taxonomy" id="1432657"/>
    <lineage>
        <taxon>Bacteria</taxon>
        <taxon>Pseudomonadati</taxon>
        <taxon>Spirochaetota</taxon>
        <taxon>Spirochaetia</taxon>
        <taxon>Spirochaetales</taxon>
        <taxon>Borreliaceae</taxon>
        <taxon>Borrelia</taxon>
    </lineage>
</organism>
<dbReference type="PROSITE" id="PS50123">
    <property type="entry name" value="CHER"/>
    <property type="match status" value="1"/>
</dbReference>
<reference evidence="2 3" key="1">
    <citation type="submission" date="2013-12" db="EMBL/GenBank/DDBJ databases">
        <title>Comparative genomics of relapsing fever spirochetes.</title>
        <authorList>
            <person name="Schwan T.G."/>
            <person name="Raffel S.J."/>
            <person name="Porcella S.F."/>
        </authorList>
    </citation>
    <scope>NUCLEOTIDE SEQUENCE [LARGE SCALE GENOMIC DNA]</scope>
    <source>
        <strain evidence="2 3">CR2A</strain>
    </source>
</reference>
<dbReference type="SUPFAM" id="SSF53335">
    <property type="entry name" value="S-adenosyl-L-methionine-dependent methyltransferases"/>
    <property type="match status" value="1"/>
</dbReference>
<dbReference type="Proteomes" id="UP000019148">
    <property type="component" value="Unassembled WGS sequence"/>
</dbReference>
<dbReference type="PATRIC" id="fig|1432657.3.peg.49"/>
<proteinExistence type="predicted"/>
<gene>
    <name evidence="2" type="ORF">BDCR2A_00053</name>
</gene>
<evidence type="ECO:0000313" key="2">
    <source>
        <dbReference type="EMBL" id="ETZ18080.1"/>
    </source>
</evidence>
<dbReference type="GO" id="GO:0008983">
    <property type="term" value="F:protein-glutamate O-methyltransferase activity"/>
    <property type="evidence" value="ECO:0007669"/>
    <property type="project" value="UniProtKB-EC"/>
</dbReference>
<dbReference type="EC" id="2.1.1.80" evidence="2"/>
<dbReference type="InterPro" id="IPR029063">
    <property type="entry name" value="SAM-dependent_MTases_sf"/>
</dbReference>
<comment type="caution">
    <text evidence="2">The sequence shown here is derived from an EMBL/GenBank/DDBJ whole genome shotgun (WGS) entry which is preliminary data.</text>
</comment>
<dbReference type="GO" id="GO:0032259">
    <property type="term" value="P:methylation"/>
    <property type="evidence" value="ECO:0007669"/>
    <property type="project" value="UniProtKB-KW"/>
</dbReference>
<keyword evidence="2" id="KW-0808">Transferase</keyword>
<accession>W6THQ1</accession>
<dbReference type="InterPro" id="IPR000780">
    <property type="entry name" value="CheR_MeTrfase"/>
</dbReference>
<keyword evidence="2" id="KW-0489">Methyltransferase</keyword>